<sequence>MRPRVLWLGATAGVLWVATAVLSVTHDGNGSPVGQGLVLLMAIAATTASVTAARRGPGAAGRPADDGATPVRSSAAVPREREVDEGADRRFRVIAYAVVASAFIGVAVVMVIRTAVAGGGVAIGAPLLLVPGVVFAGLAGHWWSKPPFEDDR</sequence>
<keyword evidence="2" id="KW-0812">Transmembrane</keyword>
<reference evidence="3 4" key="1">
    <citation type="submission" date="2019-07" db="EMBL/GenBank/DDBJ databases">
        <title>R&amp;d 2014.</title>
        <authorList>
            <person name="Klenk H.-P."/>
        </authorList>
    </citation>
    <scope>NUCLEOTIDE SEQUENCE [LARGE SCALE GENOMIC DNA]</scope>
    <source>
        <strain evidence="3 4">DSM 45764</strain>
    </source>
</reference>
<name>A0A562ITX4_9ACTN</name>
<keyword evidence="4" id="KW-1185">Reference proteome</keyword>
<feature type="transmembrane region" description="Helical" evidence="2">
    <location>
        <begin position="33"/>
        <end position="53"/>
    </location>
</feature>
<proteinExistence type="predicted"/>
<keyword evidence="2" id="KW-0472">Membrane</keyword>
<dbReference type="AlphaFoldDB" id="A0A562ITX4"/>
<protein>
    <submittedName>
        <fullName evidence="3">Uncharacterized protein</fullName>
    </submittedName>
</protein>
<feature type="region of interest" description="Disordered" evidence="1">
    <location>
        <begin position="54"/>
        <end position="80"/>
    </location>
</feature>
<evidence type="ECO:0000313" key="4">
    <source>
        <dbReference type="Proteomes" id="UP000321490"/>
    </source>
</evidence>
<feature type="transmembrane region" description="Helical" evidence="2">
    <location>
        <begin position="122"/>
        <end position="143"/>
    </location>
</feature>
<comment type="caution">
    <text evidence="3">The sequence shown here is derived from an EMBL/GenBank/DDBJ whole genome shotgun (WGS) entry which is preliminary data.</text>
</comment>
<accession>A0A562ITX4</accession>
<evidence type="ECO:0000313" key="3">
    <source>
        <dbReference type="EMBL" id="TWH74125.1"/>
    </source>
</evidence>
<feature type="compositionally biased region" description="Low complexity" evidence="1">
    <location>
        <begin position="54"/>
        <end position="68"/>
    </location>
</feature>
<dbReference type="Proteomes" id="UP000321490">
    <property type="component" value="Unassembled WGS sequence"/>
</dbReference>
<evidence type="ECO:0000256" key="2">
    <source>
        <dbReference type="SAM" id="Phobius"/>
    </source>
</evidence>
<gene>
    <name evidence="3" type="ORF">JD78_02660</name>
</gene>
<organism evidence="3 4">
    <name type="scientific">Modestobacter roseus</name>
    <dbReference type="NCBI Taxonomy" id="1181884"/>
    <lineage>
        <taxon>Bacteria</taxon>
        <taxon>Bacillati</taxon>
        <taxon>Actinomycetota</taxon>
        <taxon>Actinomycetes</taxon>
        <taxon>Geodermatophilales</taxon>
        <taxon>Geodermatophilaceae</taxon>
        <taxon>Modestobacter</taxon>
    </lineage>
</organism>
<evidence type="ECO:0000256" key="1">
    <source>
        <dbReference type="SAM" id="MobiDB-lite"/>
    </source>
</evidence>
<keyword evidence="2" id="KW-1133">Transmembrane helix</keyword>
<feature type="transmembrane region" description="Helical" evidence="2">
    <location>
        <begin position="93"/>
        <end position="116"/>
    </location>
</feature>
<dbReference type="EMBL" id="VLKF01000001">
    <property type="protein sequence ID" value="TWH74125.1"/>
    <property type="molecule type" value="Genomic_DNA"/>
</dbReference>